<evidence type="ECO:0000313" key="1">
    <source>
        <dbReference type="EMBL" id="MFD1314222.1"/>
    </source>
</evidence>
<evidence type="ECO:0000313" key="2">
    <source>
        <dbReference type="Proteomes" id="UP001597201"/>
    </source>
</evidence>
<sequence length="303" mass="35687">MTQNFRLTCFSKYFTLKPIAETPILVTINNGEDAITENFDCFNLMAFVYGFNKIINEIQVEIEENFVNKSNMGSYIKLVEHCRKRLEDSLKNSTSNILNVRAIFEDYKMKFNGIDDILKMSPNCDLYNNLVYEWPESMLHYDKNSYKIIDTHTGYDDVIRVQNELFNYVKEQTVKIILDHMNSFIPQNVSSKSKKTFREYFNFDKFDEKKLNKLKVLGTSTNGSGRSIALIIGLLVEKSFVTIENRKRKKFIEEFYEFCELVVPFRTAGIDCYLDSNNKFKNAEDPDYINYKQRFSDINFELK</sequence>
<dbReference type="EMBL" id="JBHTMY010000001">
    <property type="protein sequence ID" value="MFD1314222.1"/>
    <property type="molecule type" value="Genomic_DNA"/>
</dbReference>
<reference evidence="2" key="1">
    <citation type="journal article" date="2019" name="Int. J. Syst. Evol. Microbiol.">
        <title>The Global Catalogue of Microorganisms (GCM) 10K type strain sequencing project: providing services to taxonomists for standard genome sequencing and annotation.</title>
        <authorList>
            <consortium name="The Broad Institute Genomics Platform"/>
            <consortium name="The Broad Institute Genome Sequencing Center for Infectious Disease"/>
            <person name="Wu L."/>
            <person name="Ma J."/>
        </authorList>
    </citation>
    <scope>NUCLEOTIDE SEQUENCE [LARGE SCALE GENOMIC DNA]</scope>
    <source>
        <strain evidence="2">CCUG 61485</strain>
    </source>
</reference>
<organism evidence="1 2">
    <name type="scientific">Namhaeicola litoreus</name>
    <dbReference type="NCBI Taxonomy" id="1052145"/>
    <lineage>
        <taxon>Bacteria</taxon>
        <taxon>Pseudomonadati</taxon>
        <taxon>Bacteroidota</taxon>
        <taxon>Flavobacteriia</taxon>
        <taxon>Flavobacteriales</taxon>
        <taxon>Flavobacteriaceae</taxon>
        <taxon>Namhaeicola</taxon>
    </lineage>
</organism>
<dbReference type="Proteomes" id="UP001597201">
    <property type="component" value="Unassembled WGS sequence"/>
</dbReference>
<comment type="caution">
    <text evidence="1">The sequence shown here is derived from an EMBL/GenBank/DDBJ whole genome shotgun (WGS) entry which is preliminary data.</text>
</comment>
<proteinExistence type="predicted"/>
<dbReference type="RefSeq" id="WP_377175622.1">
    <property type="nucleotide sequence ID" value="NZ_JBHTMY010000001.1"/>
</dbReference>
<accession>A0ABW3XXE0</accession>
<protein>
    <submittedName>
        <fullName evidence="1">Uncharacterized protein</fullName>
    </submittedName>
</protein>
<keyword evidence="2" id="KW-1185">Reference proteome</keyword>
<name>A0ABW3XXE0_9FLAO</name>
<gene>
    <name evidence="1" type="ORF">ACFQ39_01215</name>
</gene>